<keyword evidence="3" id="KW-1185">Reference proteome</keyword>
<comment type="caution">
    <text evidence="2">The sequence shown here is derived from an EMBL/GenBank/DDBJ whole genome shotgun (WGS) entry which is preliminary data.</text>
</comment>
<protein>
    <submittedName>
        <fullName evidence="2">Uncharacterized protein</fullName>
    </submittedName>
</protein>
<evidence type="ECO:0000256" key="1">
    <source>
        <dbReference type="SAM" id="Phobius"/>
    </source>
</evidence>
<dbReference type="Proteomes" id="UP000225548">
    <property type="component" value="Unassembled WGS sequence"/>
</dbReference>
<evidence type="ECO:0000313" key="3">
    <source>
        <dbReference type="Proteomes" id="UP000225548"/>
    </source>
</evidence>
<feature type="transmembrane region" description="Helical" evidence="1">
    <location>
        <begin position="90"/>
        <end position="110"/>
    </location>
</feature>
<keyword evidence="1" id="KW-1133">Transmembrane helix</keyword>
<keyword evidence="1" id="KW-0812">Transmembrane</keyword>
<reference evidence="2 3" key="1">
    <citation type="submission" date="2017-10" db="EMBL/GenBank/DDBJ databases">
        <title>Sequencing the genomes of 1000 actinobacteria strains.</title>
        <authorList>
            <person name="Klenk H.-P."/>
        </authorList>
    </citation>
    <scope>NUCLEOTIDE SEQUENCE [LARGE SCALE GENOMIC DNA]</scope>
    <source>
        <strain evidence="2 3">DSM 18966</strain>
    </source>
</reference>
<feature type="transmembrane region" description="Helical" evidence="1">
    <location>
        <begin position="45"/>
        <end position="78"/>
    </location>
</feature>
<gene>
    <name evidence="2" type="ORF">ATL42_2575</name>
</gene>
<proteinExistence type="predicted"/>
<keyword evidence="1" id="KW-0472">Membrane</keyword>
<feature type="transmembrane region" description="Helical" evidence="1">
    <location>
        <begin position="130"/>
        <end position="150"/>
    </location>
</feature>
<dbReference type="EMBL" id="PDJG01000001">
    <property type="protein sequence ID" value="PFG34655.1"/>
    <property type="molecule type" value="Genomic_DNA"/>
</dbReference>
<dbReference type="RefSeq" id="WP_143556762.1">
    <property type="nucleotide sequence ID" value="NZ_PDJG01000001.1"/>
</dbReference>
<accession>A0A2A9E8K9</accession>
<name>A0A2A9E8K9_9MICO</name>
<organism evidence="2 3">
    <name type="scientific">Sanguibacter antarcticus</name>
    <dbReference type="NCBI Taxonomy" id="372484"/>
    <lineage>
        <taxon>Bacteria</taxon>
        <taxon>Bacillati</taxon>
        <taxon>Actinomycetota</taxon>
        <taxon>Actinomycetes</taxon>
        <taxon>Micrococcales</taxon>
        <taxon>Sanguibacteraceae</taxon>
        <taxon>Sanguibacter</taxon>
    </lineage>
</organism>
<evidence type="ECO:0000313" key="2">
    <source>
        <dbReference type="EMBL" id="PFG34655.1"/>
    </source>
</evidence>
<dbReference type="AlphaFoldDB" id="A0A2A9E8K9"/>
<dbReference type="OrthoDB" id="3268054at2"/>
<sequence>MDGAIELGLSPAEVARGARRVAWRLRVQSWERALSGAEGGRRAAFAWAGVLASLPVLFMVGGVLAPLVVPAALLVALLVTRHGPSRAGRVVMLSAAVLWLACTVLFWWLWGVGFDAADAGQPPPAVMGWYGPSFWVGLGAFVTFWIAFVVRVVQVASTRGTVHSRS</sequence>